<comment type="caution">
    <text evidence="6">The sequence shown here is derived from an EMBL/GenBank/DDBJ whole genome shotgun (WGS) entry which is preliminary data.</text>
</comment>
<reference evidence="6" key="1">
    <citation type="submission" date="2022-07" db="EMBL/GenBank/DDBJ databases">
        <title>Chromosome-level genome of Muraenolepis orangiensis.</title>
        <authorList>
            <person name="Kim J."/>
        </authorList>
    </citation>
    <scope>NUCLEOTIDE SEQUENCE</scope>
    <source>
        <strain evidence="6">KU_S4_2022</strain>
        <tissue evidence="6">Muscle</tissue>
    </source>
</reference>
<dbReference type="AlphaFoldDB" id="A0A9Q0DQI4"/>
<evidence type="ECO:0000256" key="3">
    <source>
        <dbReference type="ARBA" id="ARBA00022989"/>
    </source>
</evidence>
<accession>A0A9Q0DQI4</accession>
<evidence type="ECO:0000256" key="5">
    <source>
        <dbReference type="SAM" id="Phobius"/>
    </source>
</evidence>
<protein>
    <submittedName>
        <fullName evidence="6">Uncharacterized protein</fullName>
    </submittedName>
</protein>
<comment type="subcellular location">
    <subcellularLocation>
        <location evidence="1">Membrane</location>
        <topology evidence="1">Multi-pass membrane protein</topology>
    </subcellularLocation>
</comment>
<keyword evidence="7" id="KW-1185">Reference proteome</keyword>
<organism evidence="6 7">
    <name type="scientific">Muraenolepis orangiensis</name>
    <name type="common">Patagonian moray cod</name>
    <dbReference type="NCBI Taxonomy" id="630683"/>
    <lineage>
        <taxon>Eukaryota</taxon>
        <taxon>Metazoa</taxon>
        <taxon>Chordata</taxon>
        <taxon>Craniata</taxon>
        <taxon>Vertebrata</taxon>
        <taxon>Euteleostomi</taxon>
        <taxon>Actinopterygii</taxon>
        <taxon>Neopterygii</taxon>
        <taxon>Teleostei</taxon>
        <taxon>Neoteleostei</taxon>
        <taxon>Acanthomorphata</taxon>
        <taxon>Zeiogadaria</taxon>
        <taxon>Gadariae</taxon>
        <taxon>Gadiformes</taxon>
        <taxon>Muraenolepidoidei</taxon>
        <taxon>Muraenolepididae</taxon>
        <taxon>Muraenolepis</taxon>
    </lineage>
</organism>
<feature type="transmembrane region" description="Helical" evidence="5">
    <location>
        <begin position="29"/>
        <end position="50"/>
    </location>
</feature>
<evidence type="ECO:0000313" key="6">
    <source>
        <dbReference type="EMBL" id="KAJ3593824.1"/>
    </source>
</evidence>
<dbReference type="Proteomes" id="UP001148018">
    <property type="component" value="Unassembled WGS sequence"/>
</dbReference>
<dbReference type="InterPro" id="IPR018499">
    <property type="entry name" value="Tetraspanin/Peripherin"/>
</dbReference>
<gene>
    <name evidence="6" type="ORF">NHX12_006158</name>
</gene>
<evidence type="ECO:0000313" key="7">
    <source>
        <dbReference type="Proteomes" id="UP001148018"/>
    </source>
</evidence>
<dbReference type="PRINTS" id="PR00259">
    <property type="entry name" value="TMFOUR"/>
</dbReference>
<keyword evidence="3 5" id="KW-1133">Transmembrane helix</keyword>
<proteinExistence type="predicted"/>
<dbReference type="GO" id="GO:0016020">
    <property type="term" value="C:membrane"/>
    <property type="evidence" value="ECO:0007669"/>
    <property type="project" value="UniProtKB-SubCell"/>
</dbReference>
<sequence length="90" mass="10153">MSGSFPLAVGLWVLPDPLGFREMVAADPLLFPGVYVILALGGLLLLLGFLGRCRAFREIKCLLLFFFMLILFIFLTELAVAIFRFLDKFH</sequence>
<dbReference type="EMBL" id="JANIIK010000112">
    <property type="protein sequence ID" value="KAJ3593824.1"/>
    <property type="molecule type" value="Genomic_DNA"/>
</dbReference>
<evidence type="ECO:0000256" key="1">
    <source>
        <dbReference type="ARBA" id="ARBA00004141"/>
    </source>
</evidence>
<feature type="transmembrane region" description="Helical" evidence="5">
    <location>
        <begin position="62"/>
        <end position="86"/>
    </location>
</feature>
<dbReference type="OrthoDB" id="10033535at2759"/>
<evidence type="ECO:0000256" key="2">
    <source>
        <dbReference type="ARBA" id="ARBA00022692"/>
    </source>
</evidence>
<keyword evidence="4 5" id="KW-0472">Membrane</keyword>
<evidence type="ECO:0000256" key="4">
    <source>
        <dbReference type="ARBA" id="ARBA00023136"/>
    </source>
</evidence>
<name>A0A9Q0DQI4_9TELE</name>
<keyword evidence="2 5" id="KW-0812">Transmembrane</keyword>
<dbReference type="Pfam" id="PF00335">
    <property type="entry name" value="Tetraspanin"/>
    <property type="match status" value="1"/>
</dbReference>